<organism evidence="2">
    <name type="scientific">uncultured Caudovirales phage</name>
    <dbReference type="NCBI Taxonomy" id="2100421"/>
    <lineage>
        <taxon>Viruses</taxon>
        <taxon>Duplodnaviria</taxon>
        <taxon>Heunggongvirae</taxon>
        <taxon>Uroviricota</taxon>
        <taxon>Caudoviricetes</taxon>
        <taxon>Peduoviridae</taxon>
        <taxon>Maltschvirus</taxon>
        <taxon>Maltschvirus maltsch</taxon>
    </lineage>
</organism>
<dbReference type="EMBL" id="LR796514">
    <property type="protein sequence ID" value="CAB4149285.1"/>
    <property type="molecule type" value="Genomic_DNA"/>
</dbReference>
<protein>
    <submittedName>
        <fullName evidence="2">Uncharacterized protein</fullName>
    </submittedName>
</protein>
<accession>A0A6J5MQ81</accession>
<name>A0A6J5MQ81_9CAUD</name>
<evidence type="ECO:0000256" key="1">
    <source>
        <dbReference type="SAM" id="MobiDB-lite"/>
    </source>
</evidence>
<evidence type="ECO:0000313" key="2">
    <source>
        <dbReference type="EMBL" id="CAB4149285.1"/>
    </source>
</evidence>
<gene>
    <name evidence="2" type="ORF">UFOVP538_26</name>
</gene>
<sequence length="520" mass="55063">MAEKGVRIRIVSESVGKGFKDANKSLALLKKTIAGLGILSATKAIASFGLTTAKAFIADEKAANRLAVAVKNLGLGFETPRIEAYISELSKLTGVTDDQLRPAMQKLLQTTGSVTKAQELLTQATDISAGSGIDYETVVNDLSKAYVGQTRGLSKYALGVSVAELKTMKFAEVQDRLNKAFSGANAEYLTTYAGKLQLITTAAGEASEKIGGALVESLVSVFAAGDTTQFVNQIDTLATKIADTVASVVFGFQKLYVLTSDRAILASFNPFDNYEKNALAAIEAAEKAAKFKRNAPAMGYAGSQPLGIYETAAQIAARKKAEADALKRAKALAGLQTKSLADAKKKAALDKASKTLNLEAIGIEAALKGKISETDKLSLLLQKAILEGNDVTAKKLTDQLDAAIKRQKELEQLLLNLPKTKNPFEDWKIPKLDFGGNLLGTPVPDFKPPYYATEPNSGGGGMGPFAPPAPPAQTPITVVVEVDKEVIATAITSVQTNQSLSGSFIDANRLGRFAQVRTPQ</sequence>
<feature type="region of interest" description="Disordered" evidence="1">
    <location>
        <begin position="450"/>
        <end position="469"/>
    </location>
</feature>
<reference evidence="2" key="1">
    <citation type="submission" date="2020-04" db="EMBL/GenBank/DDBJ databases">
        <authorList>
            <person name="Chiriac C."/>
            <person name="Salcher M."/>
            <person name="Ghai R."/>
            <person name="Kavagutti S V."/>
        </authorList>
    </citation>
    <scope>NUCLEOTIDE SEQUENCE</scope>
</reference>
<proteinExistence type="predicted"/>